<accession>A0AAP0BJU6</accession>
<name>A0AAP0BJU6_9ASPA</name>
<dbReference type="Proteomes" id="UP001418222">
    <property type="component" value="Unassembled WGS sequence"/>
</dbReference>
<dbReference type="InterPro" id="IPR042098">
    <property type="entry name" value="TauD-like_sf"/>
</dbReference>
<organism evidence="3 4">
    <name type="scientific">Platanthera zijinensis</name>
    <dbReference type="NCBI Taxonomy" id="2320716"/>
    <lineage>
        <taxon>Eukaryota</taxon>
        <taxon>Viridiplantae</taxon>
        <taxon>Streptophyta</taxon>
        <taxon>Embryophyta</taxon>
        <taxon>Tracheophyta</taxon>
        <taxon>Spermatophyta</taxon>
        <taxon>Magnoliopsida</taxon>
        <taxon>Liliopsida</taxon>
        <taxon>Asparagales</taxon>
        <taxon>Orchidaceae</taxon>
        <taxon>Orchidoideae</taxon>
        <taxon>Orchideae</taxon>
        <taxon>Orchidinae</taxon>
        <taxon>Platanthera</taxon>
    </lineage>
</organism>
<dbReference type="SUPFAM" id="SSF51197">
    <property type="entry name" value="Clavaminate synthase-like"/>
    <property type="match status" value="1"/>
</dbReference>
<dbReference type="GO" id="GO:0016491">
    <property type="term" value="F:oxidoreductase activity"/>
    <property type="evidence" value="ECO:0007669"/>
    <property type="project" value="UniProtKB-KW"/>
</dbReference>
<dbReference type="AlphaFoldDB" id="A0AAP0BJU6"/>
<feature type="domain" description="TauD/TfdA-like" evidence="2">
    <location>
        <begin position="2"/>
        <end position="255"/>
    </location>
</feature>
<dbReference type="Gene3D" id="3.60.130.10">
    <property type="entry name" value="Clavaminate synthase-like"/>
    <property type="match status" value="1"/>
</dbReference>
<protein>
    <submittedName>
        <fullName evidence="3">Clavaminate synthase-like protein</fullName>
    </submittedName>
</protein>
<evidence type="ECO:0000313" key="4">
    <source>
        <dbReference type="Proteomes" id="UP001418222"/>
    </source>
</evidence>
<evidence type="ECO:0000313" key="3">
    <source>
        <dbReference type="EMBL" id="KAK8941407.1"/>
    </source>
</evidence>
<sequence length="261" mass="29635">MLEEELRQHGAILLRGFDVRSPEDFSQVVAAFGWDEFVYAGAANRIKLADRVLTVNAEPLHLFLNFHHEMALIKEYPNKIFFCCLEAPAKGGETSIIPSDFLVEKMEEKAAEALKKMEEDGITAVMTTKAWHRMFNTADEIEAEKSAMKKFICNSIKFNDEDGTMDLIYGPMSPVKEFNGKRVMWHMITEYKLAERKSKVTFGDGERIPEEAIKAYNEIVDEGSVNVKWRQGDVLVVDNLTVQHARQPGEPPRVVLVSLSH</sequence>
<keyword evidence="1" id="KW-0560">Oxidoreductase</keyword>
<dbReference type="InterPro" id="IPR050411">
    <property type="entry name" value="AlphaKG_dependent_hydroxylases"/>
</dbReference>
<dbReference type="PANTHER" id="PTHR10696:SF21">
    <property type="entry name" value="TAUD_TFDA-LIKE DOMAIN-CONTAINING PROTEIN"/>
    <property type="match status" value="1"/>
</dbReference>
<evidence type="ECO:0000259" key="2">
    <source>
        <dbReference type="Pfam" id="PF02668"/>
    </source>
</evidence>
<proteinExistence type="predicted"/>
<evidence type="ECO:0000256" key="1">
    <source>
        <dbReference type="ARBA" id="ARBA00023002"/>
    </source>
</evidence>
<keyword evidence="4" id="KW-1185">Reference proteome</keyword>
<reference evidence="3 4" key="1">
    <citation type="journal article" date="2022" name="Nat. Plants">
        <title>Genomes of leafy and leafless Platanthera orchids illuminate the evolution of mycoheterotrophy.</title>
        <authorList>
            <person name="Li M.H."/>
            <person name="Liu K.W."/>
            <person name="Li Z."/>
            <person name="Lu H.C."/>
            <person name="Ye Q.L."/>
            <person name="Zhang D."/>
            <person name="Wang J.Y."/>
            <person name="Li Y.F."/>
            <person name="Zhong Z.M."/>
            <person name="Liu X."/>
            <person name="Yu X."/>
            <person name="Liu D.K."/>
            <person name="Tu X.D."/>
            <person name="Liu B."/>
            <person name="Hao Y."/>
            <person name="Liao X.Y."/>
            <person name="Jiang Y.T."/>
            <person name="Sun W.H."/>
            <person name="Chen J."/>
            <person name="Chen Y.Q."/>
            <person name="Ai Y."/>
            <person name="Zhai J.W."/>
            <person name="Wu S.S."/>
            <person name="Zhou Z."/>
            <person name="Hsiao Y.Y."/>
            <person name="Wu W.L."/>
            <person name="Chen Y.Y."/>
            <person name="Lin Y.F."/>
            <person name="Hsu J.L."/>
            <person name="Li C.Y."/>
            <person name="Wang Z.W."/>
            <person name="Zhao X."/>
            <person name="Zhong W.Y."/>
            <person name="Ma X.K."/>
            <person name="Ma L."/>
            <person name="Huang J."/>
            <person name="Chen G.Z."/>
            <person name="Huang M.Z."/>
            <person name="Huang L."/>
            <person name="Peng D.H."/>
            <person name="Luo Y.B."/>
            <person name="Zou S.Q."/>
            <person name="Chen S.P."/>
            <person name="Lan S."/>
            <person name="Tsai W.C."/>
            <person name="Van de Peer Y."/>
            <person name="Liu Z.J."/>
        </authorList>
    </citation>
    <scope>NUCLEOTIDE SEQUENCE [LARGE SCALE GENOMIC DNA]</scope>
    <source>
        <strain evidence="3">Lor287</strain>
    </source>
</reference>
<gene>
    <name evidence="3" type="ORF">KSP39_PZI009860</name>
</gene>
<dbReference type="InterPro" id="IPR003819">
    <property type="entry name" value="TauD/TfdA-like"/>
</dbReference>
<dbReference type="PANTHER" id="PTHR10696">
    <property type="entry name" value="GAMMA-BUTYROBETAINE HYDROXYLASE-RELATED"/>
    <property type="match status" value="1"/>
</dbReference>
<dbReference type="EMBL" id="JBBWWQ010000008">
    <property type="protein sequence ID" value="KAK8941407.1"/>
    <property type="molecule type" value="Genomic_DNA"/>
</dbReference>
<comment type="caution">
    <text evidence="3">The sequence shown here is derived from an EMBL/GenBank/DDBJ whole genome shotgun (WGS) entry which is preliminary data.</text>
</comment>
<dbReference type="Pfam" id="PF02668">
    <property type="entry name" value="TauD"/>
    <property type="match status" value="1"/>
</dbReference>